<evidence type="ECO:0000313" key="2">
    <source>
        <dbReference type="EMBL" id="PYE83443.1"/>
    </source>
</evidence>
<comment type="caution">
    <text evidence="2">The sequence shown here is derived from an EMBL/GenBank/DDBJ whole genome shotgun (WGS) entry which is preliminary data.</text>
</comment>
<feature type="transmembrane region" description="Helical" evidence="1">
    <location>
        <begin position="102"/>
        <end position="122"/>
    </location>
</feature>
<dbReference type="OrthoDB" id="1445921at2"/>
<keyword evidence="1" id="KW-1133">Transmembrane helix</keyword>
<evidence type="ECO:0000256" key="1">
    <source>
        <dbReference type="SAM" id="Phobius"/>
    </source>
</evidence>
<keyword evidence="3" id="KW-1185">Reference proteome</keyword>
<dbReference type="Proteomes" id="UP000248054">
    <property type="component" value="Unassembled WGS sequence"/>
</dbReference>
<sequence>MASFIDNYYISVFNHYKKTSGKKSLSIALFYIIILELSIILALAAFFLAFASQMKMDLMSSTKFWVIYSLIALFIIFKNWMRYNGRKRTVLNAKSKRNDTSIYLLWLLPVGCFILALILLQVP</sequence>
<accession>A0A2V4YHQ1</accession>
<keyword evidence="1" id="KW-0812">Transmembrane</keyword>
<feature type="transmembrane region" description="Helical" evidence="1">
    <location>
        <begin position="27"/>
        <end position="52"/>
    </location>
</feature>
<protein>
    <submittedName>
        <fullName evidence="2">Uncharacterized protein</fullName>
    </submittedName>
</protein>
<gene>
    <name evidence="2" type="ORF">DFQ11_101878</name>
</gene>
<reference evidence="2 3" key="1">
    <citation type="submission" date="2018-06" db="EMBL/GenBank/DDBJ databases">
        <title>Genomic Encyclopedia of Type Strains, Phase III (KMG-III): the genomes of soil and plant-associated and newly described type strains.</title>
        <authorList>
            <person name="Whitman W."/>
        </authorList>
    </citation>
    <scope>NUCLEOTIDE SEQUENCE [LARGE SCALE GENOMIC DNA]</scope>
    <source>
        <strain evidence="2 3">CECT 7945</strain>
    </source>
</reference>
<dbReference type="EMBL" id="QJTD01000001">
    <property type="protein sequence ID" value="PYE83443.1"/>
    <property type="molecule type" value="Genomic_DNA"/>
</dbReference>
<proteinExistence type="predicted"/>
<name>A0A2V4YHQ1_9FLAO</name>
<feature type="transmembrane region" description="Helical" evidence="1">
    <location>
        <begin position="64"/>
        <end position="81"/>
    </location>
</feature>
<organism evidence="2 3">
    <name type="scientific">Winogradskyella epiphytica</name>
    <dbReference type="NCBI Taxonomy" id="262005"/>
    <lineage>
        <taxon>Bacteria</taxon>
        <taxon>Pseudomonadati</taxon>
        <taxon>Bacteroidota</taxon>
        <taxon>Flavobacteriia</taxon>
        <taxon>Flavobacteriales</taxon>
        <taxon>Flavobacteriaceae</taxon>
        <taxon>Winogradskyella</taxon>
    </lineage>
</organism>
<evidence type="ECO:0000313" key="3">
    <source>
        <dbReference type="Proteomes" id="UP000248054"/>
    </source>
</evidence>
<keyword evidence="1" id="KW-0472">Membrane</keyword>
<dbReference type="RefSeq" id="WP_110474597.1">
    <property type="nucleotide sequence ID" value="NZ_BMWQ01000001.1"/>
</dbReference>
<dbReference type="AlphaFoldDB" id="A0A2V4YHQ1"/>